<keyword evidence="2" id="KW-0678">Repressor</keyword>
<dbReference type="Pfam" id="PF08598">
    <property type="entry name" value="Sds3"/>
    <property type="match status" value="1"/>
</dbReference>
<dbReference type="EMBL" id="HBUF01317623">
    <property type="protein sequence ID" value="CAG6694334.1"/>
    <property type="molecule type" value="Transcribed_RNA"/>
</dbReference>
<evidence type="ECO:0000256" key="7">
    <source>
        <dbReference type="SAM" id="MobiDB-lite"/>
    </source>
</evidence>
<evidence type="ECO:0000256" key="6">
    <source>
        <dbReference type="SAM" id="Coils"/>
    </source>
</evidence>
<dbReference type="EMBL" id="HBUF01360355">
    <property type="protein sequence ID" value="CAG6720340.1"/>
    <property type="molecule type" value="Transcribed_RNA"/>
</dbReference>
<dbReference type="GO" id="GO:0005654">
    <property type="term" value="C:nucleoplasm"/>
    <property type="evidence" value="ECO:0007669"/>
    <property type="project" value="UniProtKB-ARBA"/>
</dbReference>
<dbReference type="EMBL" id="HBUF01657048">
    <property type="protein sequence ID" value="CAG6787984.1"/>
    <property type="molecule type" value="Transcribed_RNA"/>
</dbReference>
<name>A0A8D8RAJ3_9HEMI</name>
<evidence type="ECO:0000256" key="5">
    <source>
        <dbReference type="ARBA" id="ARBA00023242"/>
    </source>
</evidence>
<keyword evidence="4" id="KW-0804">Transcription</keyword>
<keyword evidence="6" id="KW-0175">Coiled coil</keyword>
<dbReference type="EMBL" id="HBUF01136161">
    <property type="protein sequence ID" value="CAG6645252.1"/>
    <property type="molecule type" value="Transcribed_RNA"/>
</dbReference>
<dbReference type="EMBL" id="HBUF01136162">
    <property type="protein sequence ID" value="CAG6645253.1"/>
    <property type="molecule type" value="Transcribed_RNA"/>
</dbReference>
<keyword evidence="3" id="KW-0805">Transcription regulation</keyword>
<dbReference type="EMBL" id="HBUF01360356">
    <property type="protein sequence ID" value="CAG6720341.1"/>
    <property type="molecule type" value="Transcribed_RNA"/>
</dbReference>
<evidence type="ECO:0000256" key="4">
    <source>
        <dbReference type="ARBA" id="ARBA00023163"/>
    </source>
</evidence>
<dbReference type="GO" id="GO:0010468">
    <property type="term" value="P:regulation of gene expression"/>
    <property type="evidence" value="ECO:0007669"/>
    <property type="project" value="UniProtKB-ARBA"/>
</dbReference>
<dbReference type="Gene3D" id="1.20.5.1500">
    <property type="match status" value="1"/>
</dbReference>
<comment type="subcellular location">
    <subcellularLocation>
        <location evidence="1">Nucleus</location>
    </subcellularLocation>
</comment>
<feature type="coiled-coil region" evidence="6">
    <location>
        <begin position="123"/>
        <end position="173"/>
    </location>
</feature>
<organism evidence="8">
    <name type="scientific">Cacopsylla melanoneura</name>
    <dbReference type="NCBI Taxonomy" id="428564"/>
    <lineage>
        <taxon>Eukaryota</taxon>
        <taxon>Metazoa</taxon>
        <taxon>Ecdysozoa</taxon>
        <taxon>Arthropoda</taxon>
        <taxon>Hexapoda</taxon>
        <taxon>Insecta</taxon>
        <taxon>Pterygota</taxon>
        <taxon>Neoptera</taxon>
        <taxon>Paraneoptera</taxon>
        <taxon>Hemiptera</taxon>
        <taxon>Sternorrhyncha</taxon>
        <taxon>Psylloidea</taxon>
        <taxon>Psyllidae</taxon>
        <taxon>Psyllinae</taxon>
        <taxon>Cacopsylla</taxon>
    </lineage>
</organism>
<evidence type="ECO:0000313" key="8">
    <source>
        <dbReference type="EMBL" id="CAG6645252.1"/>
    </source>
</evidence>
<proteinExistence type="predicted"/>
<dbReference type="EMBL" id="HBUF01657047">
    <property type="protein sequence ID" value="CAG6787983.1"/>
    <property type="molecule type" value="Transcribed_RNA"/>
</dbReference>
<protein>
    <submittedName>
        <fullName evidence="8">Breast cancer metastasis-suppressor 1-like protein</fullName>
    </submittedName>
</protein>
<dbReference type="EMBL" id="HBUF01657049">
    <property type="protein sequence ID" value="CAG6787985.1"/>
    <property type="molecule type" value="Transcribed_RNA"/>
</dbReference>
<keyword evidence="5" id="KW-0539">Nucleus</keyword>
<dbReference type="AlphaFoldDB" id="A0A8D8RAJ3"/>
<dbReference type="EMBL" id="HBUF01317622">
    <property type="protein sequence ID" value="CAG6694333.1"/>
    <property type="molecule type" value="Transcribed_RNA"/>
</dbReference>
<accession>A0A8D8RAJ3</accession>
<feature type="region of interest" description="Disordered" evidence="7">
    <location>
        <begin position="1"/>
        <end position="50"/>
    </location>
</feature>
<evidence type="ECO:0000256" key="3">
    <source>
        <dbReference type="ARBA" id="ARBA00023015"/>
    </source>
</evidence>
<evidence type="ECO:0000256" key="1">
    <source>
        <dbReference type="ARBA" id="ARBA00004123"/>
    </source>
</evidence>
<dbReference type="SMART" id="SM01401">
    <property type="entry name" value="Sds3"/>
    <property type="match status" value="1"/>
</dbReference>
<dbReference type="PANTHER" id="PTHR21964">
    <property type="entry name" value="BREAST CANCER METASTASIS-SUPPRESSOR 1"/>
    <property type="match status" value="1"/>
</dbReference>
<reference evidence="8" key="1">
    <citation type="submission" date="2021-05" db="EMBL/GenBank/DDBJ databases">
        <authorList>
            <person name="Alioto T."/>
            <person name="Alioto T."/>
            <person name="Gomez Garrido J."/>
        </authorList>
    </citation>
    <scope>NUCLEOTIDE SEQUENCE</scope>
</reference>
<evidence type="ECO:0000256" key="2">
    <source>
        <dbReference type="ARBA" id="ARBA00022491"/>
    </source>
</evidence>
<dbReference type="EMBL" id="HBUF01136163">
    <property type="protein sequence ID" value="CAG6645254.1"/>
    <property type="molecule type" value="Transcribed_RNA"/>
</dbReference>
<dbReference type="InterPro" id="IPR013907">
    <property type="entry name" value="Sds3"/>
</dbReference>
<feature type="compositionally biased region" description="Acidic residues" evidence="7">
    <location>
        <begin position="34"/>
        <end position="48"/>
    </location>
</feature>
<sequence length="243" mass="28655">MTRDMKNGKSSGTPGSDMDESGNESEHSATNSTDESDSDDSSEMDYEENEKKRKMCLEHILFLEKKFLGLREQLYRERIVEVESKLNEVELGQAKEYLLPLQKLQDNMRIRTEVAAILRQYRLNNLQNQYNAEEQAARQNLENEKALLYDHMKEELEEKIRRLEEDRNSVDINADLWFFEHNKRGHPMANKRGPKGLNRMKSRRKAITVSGPYIVYMLRDEEIIEDWTIIKKAMSQRKCDLTF</sequence>